<evidence type="ECO:0000256" key="2">
    <source>
        <dbReference type="ARBA" id="ARBA00004954"/>
    </source>
</evidence>
<dbReference type="SMART" id="SM00851">
    <property type="entry name" value="MGS"/>
    <property type="match status" value="1"/>
</dbReference>
<comment type="catalytic activity">
    <reaction evidence="8 10">
        <text>(6R)-10-formyltetrahydrofolate + 5-amino-1-(5-phospho-beta-D-ribosyl)imidazole-4-carboxamide = 5-formamido-1-(5-phospho-D-ribosyl)imidazole-4-carboxamide + (6S)-5,6,7,8-tetrahydrofolate</text>
        <dbReference type="Rhea" id="RHEA:22192"/>
        <dbReference type="ChEBI" id="CHEBI:57453"/>
        <dbReference type="ChEBI" id="CHEBI:58467"/>
        <dbReference type="ChEBI" id="CHEBI:58475"/>
        <dbReference type="ChEBI" id="CHEBI:195366"/>
        <dbReference type="EC" id="2.1.2.3"/>
    </reaction>
</comment>
<dbReference type="InterPro" id="IPR011607">
    <property type="entry name" value="MGS-like_dom"/>
</dbReference>
<dbReference type="EC" id="2.1.2.3" evidence="10"/>
<dbReference type="RefSeq" id="WP_113822300.1">
    <property type="nucleotide sequence ID" value="NZ_QOCE01000012.1"/>
</dbReference>
<dbReference type="InterPro" id="IPR016193">
    <property type="entry name" value="Cytidine_deaminase-like"/>
</dbReference>
<organism evidence="12 13">
    <name type="scientific">Phaeobacter gallaeciensis</name>
    <dbReference type="NCBI Taxonomy" id="60890"/>
    <lineage>
        <taxon>Bacteria</taxon>
        <taxon>Pseudomonadati</taxon>
        <taxon>Pseudomonadota</taxon>
        <taxon>Alphaproteobacteria</taxon>
        <taxon>Rhodobacterales</taxon>
        <taxon>Roseobacteraceae</taxon>
        <taxon>Phaeobacter</taxon>
    </lineage>
</organism>
<dbReference type="SUPFAM" id="SSF53927">
    <property type="entry name" value="Cytidine deaminase-like"/>
    <property type="match status" value="1"/>
</dbReference>
<evidence type="ECO:0000256" key="7">
    <source>
        <dbReference type="ARBA" id="ARBA00023268"/>
    </source>
</evidence>
<dbReference type="PANTHER" id="PTHR11692">
    <property type="entry name" value="BIFUNCTIONAL PURINE BIOSYNTHESIS PROTEIN PURH"/>
    <property type="match status" value="1"/>
</dbReference>
<dbReference type="Gene3D" id="3.40.50.1380">
    <property type="entry name" value="Methylglyoxal synthase-like domain"/>
    <property type="match status" value="1"/>
</dbReference>
<dbReference type="GO" id="GO:0004643">
    <property type="term" value="F:phosphoribosylaminoimidazolecarboxamide formyltransferase activity"/>
    <property type="evidence" value="ECO:0007669"/>
    <property type="project" value="UniProtKB-UniRule"/>
</dbReference>
<dbReference type="AlphaFoldDB" id="A0A366X4P1"/>
<dbReference type="EC" id="3.5.4.10" evidence="10"/>
<proteinExistence type="inferred from homology"/>
<evidence type="ECO:0000313" key="12">
    <source>
        <dbReference type="EMBL" id="RBW59944.1"/>
    </source>
</evidence>
<sequence>MTDLHPVRRALLSVSDKTGLIDLGKALAARGVELLSTGGSAKALRDAGLDVRDVADVTGFPEMMDGRVKTLHPMVHGGLLALRDNDTHVAAMEEHGIAAIDLLVVNLYPFEAALARGAEYDEMIENIDIGGPAMIRAASKNHSFVNVVVDVQDYDALLAELEANDGQTSYTFRQKLAQTAYARTAAYDASVSNWMAGQLELEAPRRRAFAGELKQTLRYGENSHQNASFYTDGSARPGVATAVQLQGKELSYNNINDTDAAYELVAEFSPADSAAVAIIKHANPCGVATGATLSEAYQKAFDCDRASAFGGIVALNQPLDGETAAKIVEIFTEVVIAPGASDEAKEIFAAKKNLRLLLTDALPDPRKAITAYKQVAGGMLVQDKDVGYVEMADLKVVTKKAPTDAQLQDLLFAWKVAKHVKSNAIVYVKDSATVGVGAGQMSRLDSANVAAAKAGRMAAELGLDESLAKGSAVASDAFFPFADGLLEAAAAGGTCVIQPGGSMRDNEVIAAADEAGLAMVFTGMRHFRH</sequence>
<evidence type="ECO:0000256" key="9">
    <source>
        <dbReference type="ARBA" id="ARBA00050687"/>
    </source>
</evidence>
<dbReference type="InterPro" id="IPR036914">
    <property type="entry name" value="MGS-like_dom_sf"/>
</dbReference>
<dbReference type="Gene3D" id="3.40.140.20">
    <property type="match status" value="2"/>
</dbReference>
<comment type="similarity">
    <text evidence="3 10">Belongs to the PurH family.</text>
</comment>
<evidence type="ECO:0000256" key="1">
    <source>
        <dbReference type="ARBA" id="ARBA00004844"/>
    </source>
</evidence>
<evidence type="ECO:0000313" key="13">
    <source>
        <dbReference type="Proteomes" id="UP000252706"/>
    </source>
</evidence>
<dbReference type="SUPFAM" id="SSF52335">
    <property type="entry name" value="Methylglyoxal synthase-like"/>
    <property type="match status" value="1"/>
</dbReference>
<gene>
    <name evidence="10 12" type="primary">purH</name>
    <name evidence="12" type="ORF">DS909_04720</name>
</gene>
<protein>
    <recommendedName>
        <fullName evidence="10">Bifunctional purine biosynthesis protein PurH</fullName>
    </recommendedName>
    <domain>
        <recommendedName>
            <fullName evidence="10">Phosphoribosylaminoimidazolecarboxamide formyltransferase</fullName>
            <ecNumber evidence="10">2.1.2.3</ecNumber>
        </recommendedName>
        <alternativeName>
            <fullName evidence="10">AICAR transformylase</fullName>
        </alternativeName>
    </domain>
    <domain>
        <recommendedName>
            <fullName evidence="10">IMP cyclohydrolase</fullName>
            <ecNumber evidence="10">3.5.4.10</ecNumber>
        </recommendedName>
        <alternativeName>
            <fullName evidence="10">ATIC</fullName>
        </alternativeName>
        <alternativeName>
            <fullName evidence="10">IMP synthase</fullName>
        </alternativeName>
        <alternativeName>
            <fullName evidence="10">Inosinicase</fullName>
        </alternativeName>
    </domain>
</protein>
<keyword evidence="7 10" id="KW-0511">Multifunctional enzyme</keyword>
<keyword evidence="4 10" id="KW-0808">Transferase</keyword>
<dbReference type="NCBIfam" id="NF002049">
    <property type="entry name" value="PRK00881.1"/>
    <property type="match status" value="1"/>
</dbReference>
<feature type="domain" description="MGS-like" evidence="11">
    <location>
        <begin position="2"/>
        <end position="149"/>
    </location>
</feature>
<reference evidence="12 13" key="1">
    <citation type="submission" date="2018-07" db="EMBL/GenBank/DDBJ databases">
        <title>Modular assembly of carbohydrate-degrading microbial communities in the ocean.</title>
        <authorList>
            <person name="Enke T.N."/>
            <person name="Datta M.S."/>
            <person name="Schwartzman J.A."/>
            <person name="Cermak N."/>
            <person name="Schmitz D.A."/>
            <person name="Barrere J."/>
            <person name="Cordero O.X."/>
        </authorList>
    </citation>
    <scope>NUCLEOTIDE SEQUENCE [LARGE SCALE GENOMIC DNA]</scope>
    <source>
        <strain evidence="12 13">C3M10</strain>
    </source>
</reference>
<dbReference type="FunFam" id="3.40.140.20:FF:000001">
    <property type="entry name" value="Bifunctional purine biosynthesis protein PurH"/>
    <property type="match status" value="1"/>
</dbReference>
<comment type="catalytic activity">
    <reaction evidence="9 10">
        <text>IMP + H2O = 5-formamido-1-(5-phospho-D-ribosyl)imidazole-4-carboxamide</text>
        <dbReference type="Rhea" id="RHEA:18445"/>
        <dbReference type="ChEBI" id="CHEBI:15377"/>
        <dbReference type="ChEBI" id="CHEBI:58053"/>
        <dbReference type="ChEBI" id="CHEBI:58467"/>
        <dbReference type="EC" id="3.5.4.10"/>
    </reaction>
</comment>
<dbReference type="FunFam" id="3.40.140.20:FF:000002">
    <property type="entry name" value="Bifunctional purine biosynthesis protein PurH"/>
    <property type="match status" value="1"/>
</dbReference>
<dbReference type="Pfam" id="PF02142">
    <property type="entry name" value="MGS"/>
    <property type="match status" value="1"/>
</dbReference>
<dbReference type="GO" id="GO:0003937">
    <property type="term" value="F:IMP cyclohydrolase activity"/>
    <property type="evidence" value="ECO:0007669"/>
    <property type="project" value="UniProtKB-UniRule"/>
</dbReference>
<comment type="domain">
    <text evidence="10">The IMP cyclohydrolase activity resides in the N-terminal region.</text>
</comment>
<dbReference type="PIRSF" id="PIRSF000414">
    <property type="entry name" value="AICARFT_IMPCHas"/>
    <property type="match status" value="1"/>
</dbReference>
<dbReference type="GO" id="GO:0006189">
    <property type="term" value="P:'de novo' IMP biosynthetic process"/>
    <property type="evidence" value="ECO:0007669"/>
    <property type="project" value="UniProtKB-UniRule"/>
</dbReference>
<comment type="caution">
    <text evidence="12">The sequence shown here is derived from an EMBL/GenBank/DDBJ whole genome shotgun (WGS) entry which is preliminary data.</text>
</comment>
<dbReference type="UniPathway" id="UPA00074">
    <property type="reaction ID" value="UER00133"/>
</dbReference>
<dbReference type="STRING" id="1423144.Gal_03346"/>
<name>A0A366X4P1_9RHOB</name>
<evidence type="ECO:0000256" key="5">
    <source>
        <dbReference type="ARBA" id="ARBA00022755"/>
    </source>
</evidence>
<keyword evidence="6 10" id="KW-0378">Hydrolase</keyword>
<dbReference type="Pfam" id="PF01808">
    <property type="entry name" value="AICARFT_IMPCHas"/>
    <property type="match status" value="1"/>
</dbReference>
<dbReference type="InterPro" id="IPR002695">
    <property type="entry name" value="PurH-like"/>
</dbReference>
<evidence type="ECO:0000256" key="8">
    <source>
        <dbReference type="ARBA" id="ARBA00050488"/>
    </source>
</evidence>
<evidence type="ECO:0000256" key="10">
    <source>
        <dbReference type="HAMAP-Rule" id="MF_00139"/>
    </source>
</evidence>
<evidence type="ECO:0000259" key="11">
    <source>
        <dbReference type="PROSITE" id="PS51855"/>
    </source>
</evidence>
<evidence type="ECO:0000256" key="3">
    <source>
        <dbReference type="ARBA" id="ARBA00007667"/>
    </source>
</evidence>
<dbReference type="CDD" id="cd01421">
    <property type="entry name" value="IMPCH"/>
    <property type="match status" value="1"/>
</dbReference>
<dbReference type="SMART" id="SM00798">
    <property type="entry name" value="AICARFT_IMPCHas"/>
    <property type="match status" value="1"/>
</dbReference>
<accession>A0A366X4P1</accession>
<evidence type="ECO:0000256" key="6">
    <source>
        <dbReference type="ARBA" id="ARBA00022801"/>
    </source>
</evidence>
<dbReference type="Proteomes" id="UP000252706">
    <property type="component" value="Unassembled WGS sequence"/>
</dbReference>
<comment type="pathway">
    <text evidence="1 10">Purine metabolism; IMP biosynthesis via de novo pathway; IMP from 5-formamido-1-(5-phospho-D-ribosyl)imidazole-4-carboxamide: step 1/1.</text>
</comment>
<dbReference type="InterPro" id="IPR024051">
    <property type="entry name" value="AICAR_Tfase_dup_dom_sf"/>
</dbReference>
<keyword evidence="5 10" id="KW-0658">Purine biosynthesis</keyword>
<comment type="pathway">
    <text evidence="2 10">Purine metabolism; IMP biosynthesis via de novo pathway; 5-formamido-1-(5-phospho-D-ribosyl)imidazole-4-carboxamide from 5-amino-1-(5-phospho-D-ribosyl)imidazole-4-carboxamide (10-formyl THF route): step 1/1.</text>
</comment>
<dbReference type="PANTHER" id="PTHR11692:SF0">
    <property type="entry name" value="BIFUNCTIONAL PURINE BIOSYNTHESIS PROTEIN ATIC"/>
    <property type="match status" value="1"/>
</dbReference>
<dbReference type="FunFam" id="3.40.50.1380:FF:000001">
    <property type="entry name" value="Bifunctional purine biosynthesis protein PurH"/>
    <property type="match status" value="1"/>
</dbReference>
<dbReference type="NCBIfam" id="TIGR00355">
    <property type="entry name" value="purH"/>
    <property type="match status" value="1"/>
</dbReference>
<dbReference type="HAMAP" id="MF_00139">
    <property type="entry name" value="PurH"/>
    <property type="match status" value="1"/>
</dbReference>
<evidence type="ECO:0000256" key="4">
    <source>
        <dbReference type="ARBA" id="ARBA00022679"/>
    </source>
</evidence>
<dbReference type="PROSITE" id="PS51855">
    <property type="entry name" value="MGS"/>
    <property type="match status" value="1"/>
</dbReference>
<dbReference type="OrthoDB" id="9802065at2"/>
<dbReference type="EMBL" id="QOCE01000012">
    <property type="protein sequence ID" value="RBW59944.1"/>
    <property type="molecule type" value="Genomic_DNA"/>
</dbReference>
<dbReference type="GO" id="GO:0005829">
    <property type="term" value="C:cytosol"/>
    <property type="evidence" value="ECO:0007669"/>
    <property type="project" value="TreeGrafter"/>
</dbReference>